<protein>
    <submittedName>
        <fullName evidence="1">Uncharacterized protein</fullName>
    </submittedName>
</protein>
<dbReference type="InterPro" id="IPR027417">
    <property type="entry name" value="P-loop_NTPase"/>
</dbReference>
<dbReference type="AlphaFoldDB" id="A0AAJ0AKY5"/>
<dbReference type="Proteomes" id="UP001224890">
    <property type="component" value="Unassembled WGS sequence"/>
</dbReference>
<evidence type="ECO:0000313" key="2">
    <source>
        <dbReference type="Proteomes" id="UP001224890"/>
    </source>
</evidence>
<evidence type="ECO:0000313" key="1">
    <source>
        <dbReference type="EMBL" id="KAK1675179.1"/>
    </source>
</evidence>
<keyword evidence="2" id="KW-1185">Reference proteome</keyword>
<name>A0AAJ0AKY5_9PEZI</name>
<gene>
    <name evidence="1" type="ORF">BDP55DRAFT_632353</name>
</gene>
<comment type="caution">
    <text evidence="1">The sequence shown here is derived from an EMBL/GenBank/DDBJ whole genome shotgun (WGS) entry which is preliminary data.</text>
</comment>
<sequence>MASIQSPFTLKTLPIIHLNGFPGTCKLTIARALQQQLGPCCRLLHNNLLIDPADAVLHRSEAGYQGLRRDIRKAILTSLADSPVSLNFAYVFTDFQSNADVGSAVCTEYLETARDRGAALMSVVVTCDEATDIARTQSANRKAHRKIVDPGLLRMFRNDVRIHRFDDPLRESTGMIMA</sequence>
<accession>A0AAJ0AKY5</accession>
<organism evidence="1 2">
    <name type="scientific">Colletotrichum godetiae</name>
    <dbReference type="NCBI Taxonomy" id="1209918"/>
    <lineage>
        <taxon>Eukaryota</taxon>
        <taxon>Fungi</taxon>
        <taxon>Dikarya</taxon>
        <taxon>Ascomycota</taxon>
        <taxon>Pezizomycotina</taxon>
        <taxon>Sordariomycetes</taxon>
        <taxon>Hypocreomycetidae</taxon>
        <taxon>Glomerellales</taxon>
        <taxon>Glomerellaceae</taxon>
        <taxon>Colletotrichum</taxon>
        <taxon>Colletotrichum acutatum species complex</taxon>
    </lineage>
</organism>
<reference evidence="1" key="1">
    <citation type="submission" date="2021-06" db="EMBL/GenBank/DDBJ databases">
        <title>Comparative genomics, transcriptomics and evolutionary studies reveal genomic signatures of adaptation to plant cell wall in hemibiotrophic fungi.</title>
        <authorList>
            <consortium name="DOE Joint Genome Institute"/>
            <person name="Baroncelli R."/>
            <person name="Diaz J.F."/>
            <person name="Benocci T."/>
            <person name="Peng M."/>
            <person name="Battaglia E."/>
            <person name="Haridas S."/>
            <person name="Andreopoulos W."/>
            <person name="Labutti K."/>
            <person name="Pangilinan J."/>
            <person name="Floch G.L."/>
            <person name="Makela M.R."/>
            <person name="Henrissat B."/>
            <person name="Grigoriev I.V."/>
            <person name="Crouch J.A."/>
            <person name="De Vries R.P."/>
            <person name="Sukno S.A."/>
            <person name="Thon M.R."/>
        </authorList>
    </citation>
    <scope>NUCLEOTIDE SEQUENCE</scope>
    <source>
        <strain evidence="1">CBS 193.32</strain>
    </source>
</reference>
<dbReference type="RefSeq" id="XP_060429182.1">
    <property type="nucleotide sequence ID" value="XM_060572413.1"/>
</dbReference>
<dbReference type="GeneID" id="85456939"/>
<proteinExistence type="predicted"/>
<dbReference type="EMBL" id="JAHMHR010000022">
    <property type="protein sequence ID" value="KAK1675179.1"/>
    <property type="molecule type" value="Genomic_DNA"/>
</dbReference>
<dbReference type="Gene3D" id="3.40.50.300">
    <property type="entry name" value="P-loop containing nucleotide triphosphate hydrolases"/>
    <property type="match status" value="1"/>
</dbReference>